<evidence type="ECO:0000313" key="1">
    <source>
        <dbReference type="EMBL" id="JAD44725.1"/>
    </source>
</evidence>
<sequence>MSSDFYVTAETVSSLEHDCSSNTTS</sequence>
<name>A0A0A9A6V7_ARUDO</name>
<organism evidence="1">
    <name type="scientific">Arundo donax</name>
    <name type="common">Giant reed</name>
    <name type="synonym">Donax arundinaceus</name>
    <dbReference type="NCBI Taxonomy" id="35708"/>
    <lineage>
        <taxon>Eukaryota</taxon>
        <taxon>Viridiplantae</taxon>
        <taxon>Streptophyta</taxon>
        <taxon>Embryophyta</taxon>
        <taxon>Tracheophyta</taxon>
        <taxon>Spermatophyta</taxon>
        <taxon>Magnoliopsida</taxon>
        <taxon>Liliopsida</taxon>
        <taxon>Poales</taxon>
        <taxon>Poaceae</taxon>
        <taxon>PACMAD clade</taxon>
        <taxon>Arundinoideae</taxon>
        <taxon>Arundineae</taxon>
        <taxon>Arundo</taxon>
    </lineage>
</organism>
<proteinExistence type="predicted"/>
<dbReference type="EMBL" id="GBRH01253170">
    <property type="protein sequence ID" value="JAD44725.1"/>
    <property type="molecule type" value="Transcribed_RNA"/>
</dbReference>
<protein>
    <submittedName>
        <fullName evidence="1">Uncharacterized protein</fullName>
    </submittedName>
</protein>
<reference evidence="1" key="1">
    <citation type="submission" date="2014-09" db="EMBL/GenBank/DDBJ databases">
        <authorList>
            <person name="Magalhaes I.L.F."/>
            <person name="Oliveira U."/>
            <person name="Santos F.R."/>
            <person name="Vidigal T.H.D.A."/>
            <person name="Brescovit A.D."/>
            <person name="Santos A.J."/>
        </authorList>
    </citation>
    <scope>NUCLEOTIDE SEQUENCE</scope>
    <source>
        <tissue evidence="1">Shoot tissue taken approximately 20 cm above the soil surface</tissue>
    </source>
</reference>
<reference evidence="1" key="2">
    <citation type="journal article" date="2015" name="Data Brief">
        <title>Shoot transcriptome of the giant reed, Arundo donax.</title>
        <authorList>
            <person name="Barrero R.A."/>
            <person name="Guerrero F.D."/>
            <person name="Moolhuijzen P."/>
            <person name="Goolsby J.A."/>
            <person name="Tidwell J."/>
            <person name="Bellgard S.E."/>
            <person name="Bellgard M.I."/>
        </authorList>
    </citation>
    <scope>NUCLEOTIDE SEQUENCE</scope>
    <source>
        <tissue evidence="1">Shoot tissue taken approximately 20 cm above the soil surface</tissue>
    </source>
</reference>
<accession>A0A0A9A6V7</accession>
<dbReference type="AlphaFoldDB" id="A0A0A9A6V7"/>